<organism evidence="4 5">
    <name type="scientific">Streptomyces poriferorum</name>
    <dbReference type="NCBI Taxonomy" id="2798799"/>
    <lineage>
        <taxon>Bacteria</taxon>
        <taxon>Bacillati</taxon>
        <taxon>Actinomycetota</taxon>
        <taxon>Actinomycetes</taxon>
        <taxon>Kitasatosporales</taxon>
        <taxon>Streptomycetaceae</taxon>
        <taxon>Streptomyces</taxon>
    </lineage>
</organism>
<feature type="signal peptide" evidence="3">
    <location>
        <begin position="1"/>
        <end position="20"/>
    </location>
</feature>
<keyword evidence="2" id="KW-1133">Transmembrane helix</keyword>
<sequence length="454" mass="46500">MIASSAGLAITSLGASGAVAAEKKHPITIAVTTDPALPLPNDNGAAYIAEIKKSVSAAAELWSDESDGNVEFSIEATRWVPGLGTCDGDRGHARSEVSKAVGFTGGPRKHLIVAVGNCTGGSATGSVTSGPDSGGAIYVPGLGSGGTYAHELGHNLGFGHAGVLVCPDGIVDGSLTADWGEKGSCKGSEYDDAWDVQGATRSWMFKPLSSPNRIRLGWLPADRYEVVKGAGVNQKVTIRSRDNESGLVAVQATDPTTGRTFYVELSQPVDRDKGIEDPDGRITEAEGAKLRRGYGVRILRYVGKGTSTMVVPTAAGSDGVRNLYWSAGETFETTEAGLRIEIVSNDGGQATLRIGTTADGEEPLRAPAPAVAGLDEDTPAHGDSGDPADTATADPAPAADAAAEKPTDTTTEASTPNLASSGTDLSIGVLGLVLVGAGAGAFMIGRSRLVRTRR</sequence>
<evidence type="ECO:0000313" key="4">
    <source>
        <dbReference type="EMBL" id="WLQ54492.1"/>
    </source>
</evidence>
<reference evidence="4 5" key="1">
    <citation type="submission" date="2023-03" db="EMBL/GenBank/DDBJ databases">
        <title>Isolation and description of six Streptomyces strains from soil environments, able to metabolize different microbial glucans.</title>
        <authorList>
            <person name="Widen T."/>
            <person name="Larsbrink J."/>
        </authorList>
    </citation>
    <scope>NUCLEOTIDE SEQUENCE [LARGE SCALE GENOMIC DNA]</scope>
    <source>
        <strain evidence="4 5">Alt2</strain>
    </source>
</reference>
<dbReference type="RefSeq" id="WP_306105674.1">
    <property type="nucleotide sequence ID" value="NZ_CP120988.1"/>
</dbReference>
<protein>
    <recommendedName>
        <fullName evidence="6">Peptidase M11 gametolysin domain-containing protein</fullName>
    </recommendedName>
</protein>
<feature type="transmembrane region" description="Helical" evidence="2">
    <location>
        <begin position="425"/>
        <end position="444"/>
    </location>
</feature>
<gene>
    <name evidence="4" type="ORF">P8A19_03100</name>
</gene>
<keyword evidence="2" id="KW-0472">Membrane</keyword>
<accession>A0ABY9IJN3</accession>
<evidence type="ECO:0000256" key="1">
    <source>
        <dbReference type="SAM" id="MobiDB-lite"/>
    </source>
</evidence>
<evidence type="ECO:0000313" key="5">
    <source>
        <dbReference type="Proteomes" id="UP001235744"/>
    </source>
</evidence>
<evidence type="ECO:0008006" key="6">
    <source>
        <dbReference type="Google" id="ProtNLM"/>
    </source>
</evidence>
<dbReference type="EMBL" id="CP120988">
    <property type="protein sequence ID" value="WLQ54492.1"/>
    <property type="molecule type" value="Genomic_DNA"/>
</dbReference>
<proteinExistence type="predicted"/>
<name>A0ABY9IJN3_9ACTN</name>
<keyword evidence="3" id="KW-0732">Signal</keyword>
<evidence type="ECO:0000256" key="2">
    <source>
        <dbReference type="SAM" id="Phobius"/>
    </source>
</evidence>
<evidence type="ECO:0000256" key="3">
    <source>
        <dbReference type="SAM" id="SignalP"/>
    </source>
</evidence>
<feature type="compositionally biased region" description="Low complexity" evidence="1">
    <location>
        <begin position="387"/>
        <end position="401"/>
    </location>
</feature>
<dbReference type="SUPFAM" id="SSF55486">
    <property type="entry name" value="Metalloproteases ('zincins'), catalytic domain"/>
    <property type="match status" value="1"/>
</dbReference>
<feature type="chain" id="PRO_5045701946" description="Peptidase M11 gametolysin domain-containing protein" evidence="3">
    <location>
        <begin position="21"/>
        <end position="454"/>
    </location>
</feature>
<keyword evidence="2" id="KW-0812">Transmembrane</keyword>
<dbReference type="Proteomes" id="UP001235744">
    <property type="component" value="Chromosome"/>
</dbReference>
<keyword evidence="5" id="KW-1185">Reference proteome</keyword>
<feature type="region of interest" description="Disordered" evidence="1">
    <location>
        <begin position="371"/>
        <end position="421"/>
    </location>
</feature>